<dbReference type="AlphaFoldDB" id="A0A554LKP0"/>
<name>A0A554LKP0_9BACT</name>
<proteinExistence type="predicted"/>
<protein>
    <recommendedName>
        <fullName evidence="4">Prepilin-type N-terminal cleavage/methylation domain-containing protein</fullName>
    </recommendedName>
</protein>
<dbReference type="Proteomes" id="UP000315689">
    <property type="component" value="Unassembled WGS sequence"/>
</dbReference>
<dbReference type="EMBL" id="VMGK01000005">
    <property type="protein sequence ID" value="TSC93209.1"/>
    <property type="molecule type" value="Genomic_DNA"/>
</dbReference>
<organism evidence="2 3">
    <name type="scientific">Candidatus Berkelbacteria bacterium Licking1014_7</name>
    <dbReference type="NCBI Taxonomy" id="2017147"/>
    <lineage>
        <taxon>Bacteria</taxon>
        <taxon>Candidatus Berkelbacteria</taxon>
    </lineage>
</organism>
<evidence type="ECO:0008006" key="4">
    <source>
        <dbReference type="Google" id="ProtNLM"/>
    </source>
</evidence>
<reference evidence="2 3" key="1">
    <citation type="submission" date="2017-07" db="EMBL/GenBank/DDBJ databases">
        <title>Mechanisms for carbon and nitrogen cycling indicate functional differentiation within the Candidate Phyla Radiation.</title>
        <authorList>
            <person name="Danczak R.E."/>
            <person name="Johnston M.D."/>
            <person name="Kenah C."/>
            <person name="Slattery M."/>
            <person name="Wrighton K.C."/>
            <person name="Wilkins M.J."/>
        </authorList>
    </citation>
    <scope>NUCLEOTIDE SEQUENCE [LARGE SCALE GENOMIC DNA]</scope>
    <source>
        <strain evidence="2">Licking1014_7</strain>
    </source>
</reference>
<sequence length="140" mass="15433">MDQLKRGKKWGFSLIEVVIATGILAMSVSSIMSLAIYTQKNTQFLLEKTYATIQASNGIEMVRVQRDQNVSDSNSATDWNNGSNDTANFSSDSFNFSGKTFTRTIIFKTDGKITSAVAWGAGGSNKITLVAQLTDWKFER</sequence>
<evidence type="ECO:0000256" key="1">
    <source>
        <dbReference type="SAM" id="Phobius"/>
    </source>
</evidence>
<evidence type="ECO:0000313" key="3">
    <source>
        <dbReference type="Proteomes" id="UP000315689"/>
    </source>
</evidence>
<comment type="caution">
    <text evidence="2">The sequence shown here is derived from an EMBL/GenBank/DDBJ whole genome shotgun (WGS) entry which is preliminary data.</text>
</comment>
<keyword evidence="1" id="KW-0472">Membrane</keyword>
<evidence type="ECO:0000313" key="2">
    <source>
        <dbReference type="EMBL" id="TSC93209.1"/>
    </source>
</evidence>
<keyword evidence="1" id="KW-0812">Transmembrane</keyword>
<keyword evidence="1" id="KW-1133">Transmembrane helix</keyword>
<gene>
    <name evidence="2" type="ORF">CEN89_219</name>
</gene>
<accession>A0A554LKP0</accession>
<feature type="transmembrane region" description="Helical" evidence="1">
    <location>
        <begin position="12"/>
        <end position="37"/>
    </location>
</feature>